<dbReference type="InterPro" id="IPR037165">
    <property type="entry name" value="AldOxase/xan_DH_Mopterin-bd_sf"/>
</dbReference>
<dbReference type="SUPFAM" id="SSF56003">
    <property type="entry name" value="Molybdenum cofactor-binding domain"/>
    <property type="match status" value="1"/>
</dbReference>
<dbReference type="SMART" id="SM01008">
    <property type="entry name" value="Ald_Xan_dh_C"/>
    <property type="match status" value="1"/>
</dbReference>
<evidence type="ECO:0000313" key="3">
    <source>
        <dbReference type="Proteomes" id="UP000250443"/>
    </source>
</evidence>
<dbReference type="PANTHER" id="PTHR11908:SF153">
    <property type="entry name" value="DEHYDROGENASE"/>
    <property type="match status" value="1"/>
</dbReference>
<dbReference type="SUPFAM" id="SSF54665">
    <property type="entry name" value="CO dehydrogenase molybdoprotein N-domain-like"/>
    <property type="match status" value="1"/>
</dbReference>
<accession>A0A2X2DBX8</accession>
<dbReference type="AlphaFoldDB" id="A0A2X2DBX8"/>
<protein>
    <submittedName>
        <fullName evidence="2">Aldehyde oxidase and xanthine dehydrogenase family protein</fullName>
        <ecNumber evidence="2">1.3.7.9</ecNumber>
    </submittedName>
</protein>
<keyword evidence="2" id="KW-0560">Oxidoreductase</keyword>
<dbReference type="InterPro" id="IPR036856">
    <property type="entry name" value="Ald_Oxase/Xan_DH_a/b_sf"/>
</dbReference>
<feature type="domain" description="Aldehyde oxidase/xanthine dehydrogenase a/b hammerhead" evidence="1">
    <location>
        <begin position="14"/>
        <end position="128"/>
    </location>
</feature>
<dbReference type="Proteomes" id="UP000250443">
    <property type="component" value="Unassembled WGS sequence"/>
</dbReference>
<dbReference type="GO" id="GO:0016491">
    <property type="term" value="F:oxidoreductase activity"/>
    <property type="evidence" value="ECO:0007669"/>
    <property type="project" value="UniProtKB-KW"/>
</dbReference>
<reference evidence="2 3" key="1">
    <citation type="submission" date="2018-06" db="EMBL/GenBank/DDBJ databases">
        <authorList>
            <consortium name="Pathogen Informatics"/>
            <person name="Doyle S."/>
        </authorList>
    </citation>
    <scope>NUCLEOTIDE SEQUENCE [LARGE SCALE GENOMIC DNA]</scope>
    <source>
        <strain evidence="2 3">NCTC11842</strain>
    </source>
</reference>
<dbReference type="Pfam" id="PF01315">
    <property type="entry name" value="Ald_Xan_dh_C"/>
    <property type="match status" value="1"/>
</dbReference>
<evidence type="ECO:0000259" key="1">
    <source>
        <dbReference type="SMART" id="SM01008"/>
    </source>
</evidence>
<dbReference type="Gene3D" id="3.30.365.10">
    <property type="entry name" value="Aldehyde oxidase/xanthine dehydrogenase, molybdopterin binding domain"/>
    <property type="match status" value="4"/>
</dbReference>
<dbReference type="Gene3D" id="3.90.1170.50">
    <property type="entry name" value="Aldehyde oxidase/xanthine dehydrogenase, a/b hammerhead"/>
    <property type="match status" value="1"/>
</dbReference>
<dbReference type="RefSeq" id="WP_112297993.1">
    <property type="nucleotide sequence ID" value="NZ_UAUF01000015.1"/>
</dbReference>
<dbReference type="InterPro" id="IPR008274">
    <property type="entry name" value="AldOxase/xan_DH_MoCoBD1"/>
</dbReference>
<dbReference type="EMBL" id="UAUF01000015">
    <property type="protein sequence ID" value="SPZ16491.1"/>
    <property type="molecule type" value="Genomic_DNA"/>
</dbReference>
<proteinExistence type="predicted"/>
<evidence type="ECO:0000313" key="2">
    <source>
        <dbReference type="EMBL" id="SPZ16491.1"/>
    </source>
</evidence>
<gene>
    <name evidence="2" type="primary">hcrA_3</name>
    <name evidence="2" type="ORF">NCTC11842_05524</name>
</gene>
<sequence length="752" mass="81094">MKAPHRLEAYDKVTGKACYTADLAHGPVDGPLAHTAVVQSTQATGRIEAIDTAAALALEGVHCVMTHLDAPRLKPVHTLPDGELTRFQPLQDSRLHYNGQPVALVIADTAEQAQRAAACVTIRYAAPEQPPLLVLDEQKAERPQMVGVGEPGTTERGDPDTAFAMAEQTFEQVYETASHHHNALEPGAAIAAWDSHGRLTLYLGTQYSYGDAYGLAQAFDMGLQKDFMEVMKTGSPEEALRDKVRIIVPFVGGAFGGKKGNVHPLLAAMAAKRTGRPVKLALTRRQTFSMMPYRGATRQRVRLGGGKDGRLQVLMQDALIQNSTTSNFIEPVGEMTPKLYASKHLRTQHKTARLDVNAPSWMRAPGVAVSQFAIESAMDEWAYQQGIDPLEARLRNYADQEPQSGHEWSSKSLKDCYQAAAERIGWQSRDPRLGAQQEGRFKVGYGMATSIYHVAQMAACARMRIRADGTAVASSSTHEIGQGSATALSQLAAEALGLPLGSVTLEWGDTRLPYSSLTASSSTTLSLGAALHAAADALRLKLGTLASTDPASPLHMTNPAELKLQESGLVSQTGRQESFVSLLTRHQLDYLEAEAGTADQINPPEVGRAAFGAQFVKVLVDPQLGTLRVERLVGAFGCGRIVNPTLAHSQLLGGMVWGLGQALMEETRLDRHNGRWMNADLSEALIPTQADVPDLDIIMIEEDDRRGHPLGIKGLGEIAVVGVAAAVANAIFHATGQRIRTLPLTLDKRLIL</sequence>
<dbReference type="InterPro" id="IPR046867">
    <property type="entry name" value="AldOxase/xan_DH_MoCoBD2"/>
</dbReference>
<dbReference type="Pfam" id="PF02738">
    <property type="entry name" value="MoCoBD_1"/>
    <property type="match status" value="2"/>
</dbReference>
<name>A0A2X2DBX8_PSELU</name>
<dbReference type="Pfam" id="PF20256">
    <property type="entry name" value="MoCoBD_2"/>
    <property type="match status" value="1"/>
</dbReference>
<organism evidence="2 3">
    <name type="scientific">Pseudomonas luteola</name>
    <dbReference type="NCBI Taxonomy" id="47886"/>
    <lineage>
        <taxon>Bacteria</taxon>
        <taxon>Pseudomonadati</taxon>
        <taxon>Pseudomonadota</taxon>
        <taxon>Gammaproteobacteria</taxon>
        <taxon>Pseudomonadales</taxon>
        <taxon>Pseudomonadaceae</taxon>
        <taxon>Pseudomonas</taxon>
    </lineage>
</organism>
<dbReference type="GO" id="GO:0005506">
    <property type="term" value="F:iron ion binding"/>
    <property type="evidence" value="ECO:0007669"/>
    <property type="project" value="InterPro"/>
</dbReference>
<dbReference type="EC" id="1.3.7.9" evidence="2"/>
<dbReference type="PANTHER" id="PTHR11908">
    <property type="entry name" value="XANTHINE DEHYDROGENASE"/>
    <property type="match status" value="1"/>
</dbReference>
<dbReference type="InterPro" id="IPR016208">
    <property type="entry name" value="Ald_Oxase/xanthine_DH-like"/>
</dbReference>
<dbReference type="InterPro" id="IPR000674">
    <property type="entry name" value="Ald_Oxase/Xan_DH_a/b"/>
</dbReference>